<protein>
    <submittedName>
        <fullName evidence="2">Uncharacterized protein</fullName>
    </submittedName>
</protein>
<comment type="caution">
    <text evidence="2">The sequence shown here is derived from an EMBL/GenBank/DDBJ whole genome shotgun (WGS) entry which is preliminary data.</text>
</comment>
<feature type="compositionally biased region" description="Basic residues" evidence="1">
    <location>
        <begin position="86"/>
        <end position="97"/>
    </location>
</feature>
<evidence type="ECO:0000256" key="1">
    <source>
        <dbReference type="SAM" id="MobiDB-lite"/>
    </source>
</evidence>
<dbReference type="EMBL" id="JANPWB010000008">
    <property type="protein sequence ID" value="KAJ1160996.1"/>
    <property type="molecule type" value="Genomic_DNA"/>
</dbReference>
<reference evidence="2" key="1">
    <citation type="journal article" date="2022" name="bioRxiv">
        <title>Sequencing and chromosome-scale assembly of the giantPleurodeles waltlgenome.</title>
        <authorList>
            <person name="Brown T."/>
            <person name="Elewa A."/>
            <person name="Iarovenko S."/>
            <person name="Subramanian E."/>
            <person name="Araus A.J."/>
            <person name="Petzold A."/>
            <person name="Susuki M."/>
            <person name="Suzuki K.-i.T."/>
            <person name="Hayashi T."/>
            <person name="Toyoda A."/>
            <person name="Oliveira C."/>
            <person name="Osipova E."/>
            <person name="Leigh N.D."/>
            <person name="Simon A."/>
            <person name="Yun M.H."/>
        </authorList>
    </citation>
    <scope>NUCLEOTIDE SEQUENCE</scope>
    <source>
        <strain evidence="2">20211129_DDA</strain>
        <tissue evidence="2">Liver</tissue>
    </source>
</reference>
<organism evidence="2 3">
    <name type="scientific">Pleurodeles waltl</name>
    <name type="common">Iberian ribbed newt</name>
    <dbReference type="NCBI Taxonomy" id="8319"/>
    <lineage>
        <taxon>Eukaryota</taxon>
        <taxon>Metazoa</taxon>
        <taxon>Chordata</taxon>
        <taxon>Craniata</taxon>
        <taxon>Vertebrata</taxon>
        <taxon>Euteleostomi</taxon>
        <taxon>Amphibia</taxon>
        <taxon>Batrachia</taxon>
        <taxon>Caudata</taxon>
        <taxon>Salamandroidea</taxon>
        <taxon>Salamandridae</taxon>
        <taxon>Pleurodelinae</taxon>
        <taxon>Pleurodeles</taxon>
    </lineage>
</organism>
<proteinExistence type="predicted"/>
<feature type="region of interest" description="Disordered" evidence="1">
    <location>
        <begin position="66"/>
        <end position="120"/>
    </location>
</feature>
<gene>
    <name evidence="2" type="ORF">NDU88_001485</name>
</gene>
<name>A0AAV7S857_PLEWA</name>
<keyword evidence="3" id="KW-1185">Reference proteome</keyword>
<dbReference type="AlphaFoldDB" id="A0AAV7S857"/>
<dbReference type="Proteomes" id="UP001066276">
    <property type="component" value="Chromosome 4_2"/>
</dbReference>
<sequence length="120" mass="13993">MFQYPAQSLFRRGTVCVRRQGLSRRSQAVFCVKWQSCLRLTHCRPRVYIGDEGTHEPCVVQEQLTNEYRAPGHTRDERRPCPSRSTPRKKKKKRRRPTGAGPPHRARKPLCARWITPGAR</sequence>
<evidence type="ECO:0000313" key="2">
    <source>
        <dbReference type="EMBL" id="KAJ1160996.1"/>
    </source>
</evidence>
<evidence type="ECO:0000313" key="3">
    <source>
        <dbReference type="Proteomes" id="UP001066276"/>
    </source>
</evidence>
<accession>A0AAV7S857</accession>